<proteinExistence type="predicted"/>
<evidence type="ECO:0000313" key="5">
    <source>
        <dbReference type="Proteomes" id="UP000438429"/>
    </source>
</evidence>
<keyword evidence="1" id="KW-0732">Signal</keyword>
<dbReference type="EMBL" id="CP026256">
    <property type="protein sequence ID" value="AWP12719.1"/>
    <property type="molecule type" value="Genomic_DNA"/>
</dbReference>
<dbReference type="GO" id="GO:0043434">
    <property type="term" value="P:response to peptide hormone"/>
    <property type="evidence" value="ECO:0007669"/>
    <property type="project" value="TreeGrafter"/>
</dbReference>
<reference evidence="2 4" key="1">
    <citation type="submission" date="2017-12" db="EMBL/GenBank/DDBJ databases">
        <title>Integrating genomic resources of turbot (Scophthalmus maximus) in depth evaluation of genetic and physical mapping variation across individuals.</title>
        <authorList>
            <person name="Martinez P."/>
        </authorList>
    </citation>
    <scope>NUCLEOTIDE SEQUENCE [LARGE SCALE GENOMIC DNA]</scope>
</reference>
<feature type="chain" id="PRO_5036053046" evidence="1">
    <location>
        <begin position="22"/>
        <end position="83"/>
    </location>
</feature>
<evidence type="ECO:0000256" key="1">
    <source>
        <dbReference type="SAM" id="SignalP"/>
    </source>
</evidence>
<dbReference type="GO" id="GO:0005184">
    <property type="term" value="F:neuropeptide hormone activity"/>
    <property type="evidence" value="ECO:0007669"/>
    <property type="project" value="TreeGrafter"/>
</dbReference>
<keyword evidence="4" id="KW-1185">Reference proteome</keyword>
<dbReference type="Pfam" id="PF15172">
    <property type="entry name" value="Prolactin_RP"/>
    <property type="match status" value="1"/>
</dbReference>
<protein>
    <submittedName>
        <fullName evidence="2">Putative prolactin-releasing peptide-like</fullName>
    </submittedName>
</protein>
<evidence type="ECO:0000313" key="4">
    <source>
        <dbReference type="Proteomes" id="UP000246464"/>
    </source>
</evidence>
<dbReference type="PANTHER" id="PTHR17206:SF1">
    <property type="entry name" value="PROLACTIN-RELEASING PEPTIDE"/>
    <property type="match status" value="1"/>
</dbReference>
<gene>
    <name evidence="3" type="ORF">F2P81_020772</name>
    <name evidence="2" type="ORF">SMAX5B_021647</name>
</gene>
<sequence>MRVCAVLYAVLLVLSPALSGAHRGGSIIIRDPNIDASWYTGRGIRPVGRFGRRAAQRNKRLAFITARVYRPAADSDSNVWIAQ</sequence>
<dbReference type="AlphaFoldDB" id="A0A2U9CAP5"/>
<name>A0A2U9CAP5_SCOMX</name>
<dbReference type="GO" id="GO:0007631">
    <property type="term" value="P:feeding behavior"/>
    <property type="evidence" value="ECO:0007669"/>
    <property type="project" value="TreeGrafter"/>
</dbReference>
<dbReference type="EMBL" id="VEVO01000019">
    <property type="protein sequence ID" value="KAF0026035.1"/>
    <property type="molecule type" value="Genomic_DNA"/>
</dbReference>
<organism evidence="2 4">
    <name type="scientific">Scophthalmus maximus</name>
    <name type="common">Turbot</name>
    <name type="synonym">Psetta maxima</name>
    <dbReference type="NCBI Taxonomy" id="52904"/>
    <lineage>
        <taxon>Eukaryota</taxon>
        <taxon>Metazoa</taxon>
        <taxon>Chordata</taxon>
        <taxon>Craniata</taxon>
        <taxon>Vertebrata</taxon>
        <taxon>Euteleostomi</taxon>
        <taxon>Actinopterygii</taxon>
        <taxon>Neopterygii</taxon>
        <taxon>Teleostei</taxon>
        <taxon>Neoteleostei</taxon>
        <taxon>Acanthomorphata</taxon>
        <taxon>Carangaria</taxon>
        <taxon>Pleuronectiformes</taxon>
        <taxon>Pleuronectoidei</taxon>
        <taxon>Scophthalmidae</taxon>
        <taxon>Scophthalmus</taxon>
    </lineage>
</organism>
<feature type="signal peptide" evidence="1">
    <location>
        <begin position="1"/>
        <end position="21"/>
    </location>
</feature>
<reference evidence="3 5" key="2">
    <citation type="submission" date="2019-06" db="EMBL/GenBank/DDBJ databases">
        <title>Draft genomes of female and male turbot (Scophthalmus maximus).</title>
        <authorList>
            <person name="Xu H."/>
            <person name="Xu X.-W."/>
            <person name="Shao C."/>
            <person name="Chen S."/>
        </authorList>
    </citation>
    <scope>NUCLEOTIDE SEQUENCE [LARGE SCALE GENOMIC DNA]</scope>
    <source>
        <strain evidence="3">Ysfricsl-2016a</strain>
        <tissue evidence="3">Blood</tissue>
    </source>
</reference>
<dbReference type="InterPro" id="IPR026194">
    <property type="entry name" value="PrRP"/>
</dbReference>
<dbReference type="STRING" id="52904.ENSSMAP00000001223"/>
<dbReference type="GO" id="GO:0007186">
    <property type="term" value="P:G protein-coupled receptor signaling pathway"/>
    <property type="evidence" value="ECO:0007669"/>
    <property type="project" value="TreeGrafter"/>
</dbReference>
<evidence type="ECO:0000313" key="2">
    <source>
        <dbReference type="EMBL" id="AWP12719.1"/>
    </source>
</evidence>
<dbReference type="Proteomes" id="UP000438429">
    <property type="component" value="Unassembled WGS sequence"/>
</dbReference>
<dbReference type="PANTHER" id="PTHR17206">
    <property type="entry name" value="PROLACTIN-RELEASING PEPTIDE"/>
    <property type="match status" value="1"/>
</dbReference>
<dbReference type="Proteomes" id="UP000246464">
    <property type="component" value="Chromosome 14"/>
</dbReference>
<evidence type="ECO:0000313" key="3">
    <source>
        <dbReference type="EMBL" id="KAF0026035.1"/>
    </source>
</evidence>
<dbReference type="GO" id="GO:0031861">
    <property type="term" value="F:prolactin-releasing peptide receptor binding"/>
    <property type="evidence" value="ECO:0007669"/>
    <property type="project" value="TreeGrafter"/>
</dbReference>
<accession>A0A2U9CAP5</accession>